<evidence type="ECO:0000256" key="3">
    <source>
        <dbReference type="ARBA" id="ARBA00023242"/>
    </source>
</evidence>
<comment type="subcellular location">
    <subcellularLocation>
        <location evidence="1">Nucleus</location>
        <location evidence="1">Nucleolus</location>
    </subcellularLocation>
</comment>
<dbReference type="PANTHER" id="PTHR46754">
    <property type="entry name" value="MKI67 FHA DOMAIN-INTERACTING NUCLEOLAR PHOSPHOPROTEIN"/>
    <property type="match status" value="1"/>
</dbReference>
<dbReference type="SUPFAM" id="SSF54928">
    <property type="entry name" value="RNA-binding domain, RBD"/>
    <property type="match status" value="1"/>
</dbReference>
<evidence type="ECO:0000256" key="4">
    <source>
        <dbReference type="PROSITE-ProRule" id="PRU00176"/>
    </source>
</evidence>
<dbReference type="InterPro" id="IPR012677">
    <property type="entry name" value="Nucleotide-bd_a/b_plait_sf"/>
</dbReference>
<proteinExistence type="predicted"/>
<feature type="compositionally biased region" description="Basic residues" evidence="5">
    <location>
        <begin position="246"/>
        <end position="256"/>
    </location>
</feature>
<dbReference type="Pfam" id="PF00076">
    <property type="entry name" value="RRM_1"/>
    <property type="match status" value="1"/>
</dbReference>
<keyword evidence="3" id="KW-0539">Nucleus</keyword>
<dbReference type="Proteomes" id="UP001165060">
    <property type="component" value="Unassembled WGS sequence"/>
</dbReference>
<keyword evidence="8" id="KW-1185">Reference proteome</keyword>
<evidence type="ECO:0000256" key="5">
    <source>
        <dbReference type="SAM" id="MobiDB-lite"/>
    </source>
</evidence>
<sequence length="256" mass="27681">MSKSLLNMNSKLASLDGPEWDSSDSEAPAPTLSNLSKKGFGSSDVVSLSSKKDARRAKDRAKRRTERRAERAGGSPVIYLGHLPRSFEEAELLGFLGQFGPVAGVHLARSKRTGGSKGYAFVQFGEEETARVVADTMSGYFLLDRRLVSHVVPAAQVSPDLFKPGKFRTVDWAAEHKKKVNGAVKTDKQVESGSRRQSGRMAARLEKLREMGIDVGSLEEVRGLAPAGGGGKRKGGEEKEKEKGTPGKKKKKAKKA</sequence>
<dbReference type="PROSITE" id="PS50102">
    <property type="entry name" value="RRM"/>
    <property type="match status" value="1"/>
</dbReference>
<dbReference type="EMBL" id="BRYB01000780">
    <property type="protein sequence ID" value="GMI37565.1"/>
    <property type="molecule type" value="Genomic_DNA"/>
</dbReference>
<comment type="caution">
    <text evidence="7">The sequence shown here is derived from an EMBL/GenBank/DDBJ whole genome shotgun (WGS) entry which is preliminary data.</text>
</comment>
<protein>
    <recommendedName>
        <fullName evidence="6">RRM domain-containing protein</fullName>
    </recommendedName>
</protein>
<evidence type="ECO:0000259" key="6">
    <source>
        <dbReference type="PROSITE" id="PS50102"/>
    </source>
</evidence>
<feature type="region of interest" description="Disordered" evidence="5">
    <location>
        <begin position="219"/>
        <end position="256"/>
    </location>
</feature>
<keyword evidence="2 4" id="KW-0694">RNA-binding</keyword>
<evidence type="ECO:0000313" key="8">
    <source>
        <dbReference type="Proteomes" id="UP001165060"/>
    </source>
</evidence>
<name>A0ABQ6N082_9STRA</name>
<evidence type="ECO:0000256" key="2">
    <source>
        <dbReference type="ARBA" id="ARBA00022884"/>
    </source>
</evidence>
<feature type="compositionally biased region" description="Basic residues" evidence="5">
    <location>
        <begin position="53"/>
        <end position="66"/>
    </location>
</feature>
<evidence type="ECO:0000256" key="1">
    <source>
        <dbReference type="ARBA" id="ARBA00004604"/>
    </source>
</evidence>
<dbReference type="SMART" id="SM00360">
    <property type="entry name" value="RRM"/>
    <property type="match status" value="1"/>
</dbReference>
<organism evidence="7 8">
    <name type="scientific">Tetraparma gracilis</name>
    <dbReference type="NCBI Taxonomy" id="2962635"/>
    <lineage>
        <taxon>Eukaryota</taxon>
        <taxon>Sar</taxon>
        <taxon>Stramenopiles</taxon>
        <taxon>Ochrophyta</taxon>
        <taxon>Bolidophyceae</taxon>
        <taxon>Parmales</taxon>
        <taxon>Triparmaceae</taxon>
        <taxon>Tetraparma</taxon>
    </lineage>
</organism>
<feature type="compositionally biased region" description="Basic and acidic residues" evidence="5">
    <location>
        <begin position="234"/>
        <end position="245"/>
    </location>
</feature>
<dbReference type="InterPro" id="IPR000504">
    <property type="entry name" value="RRM_dom"/>
</dbReference>
<accession>A0ABQ6N082</accession>
<dbReference type="Gene3D" id="3.30.70.330">
    <property type="match status" value="1"/>
</dbReference>
<dbReference type="InterPro" id="IPR035979">
    <property type="entry name" value="RBD_domain_sf"/>
</dbReference>
<feature type="domain" description="RRM" evidence="6">
    <location>
        <begin position="76"/>
        <end position="147"/>
    </location>
</feature>
<reference evidence="7 8" key="1">
    <citation type="journal article" date="2023" name="Commun. Biol.">
        <title>Genome analysis of Parmales, the sister group of diatoms, reveals the evolutionary specialization of diatoms from phago-mixotrophs to photoautotrophs.</title>
        <authorList>
            <person name="Ban H."/>
            <person name="Sato S."/>
            <person name="Yoshikawa S."/>
            <person name="Yamada K."/>
            <person name="Nakamura Y."/>
            <person name="Ichinomiya M."/>
            <person name="Sato N."/>
            <person name="Blanc-Mathieu R."/>
            <person name="Endo H."/>
            <person name="Kuwata A."/>
            <person name="Ogata H."/>
        </authorList>
    </citation>
    <scope>NUCLEOTIDE SEQUENCE [LARGE SCALE GENOMIC DNA]</scope>
</reference>
<dbReference type="CDD" id="cd12307">
    <property type="entry name" value="RRM_NIFK_like"/>
    <property type="match status" value="1"/>
</dbReference>
<evidence type="ECO:0000313" key="7">
    <source>
        <dbReference type="EMBL" id="GMI37565.1"/>
    </source>
</evidence>
<feature type="region of interest" description="Disordered" evidence="5">
    <location>
        <begin position="15"/>
        <end position="71"/>
    </location>
</feature>
<gene>
    <name evidence="7" type="ORF">TeGR_g5959</name>
</gene>